<dbReference type="InterPro" id="IPR050173">
    <property type="entry name" value="ABC_transporter_C-like"/>
</dbReference>
<dbReference type="Pfam" id="PF00005">
    <property type="entry name" value="ABC_tran"/>
    <property type="match status" value="2"/>
</dbReference>
<feature type="transmembrane region" description="Helical" evidence="8">
    <location>
        <begin position="178"/>
        <end position="199"/>
    </location>
</feature>
<evidence type="ECO:0000259" key="9">
    <source>
        <dbReference type="PROSITE" id="PS50893"/>
    </source>
</evidence>
<feature type="transmembrane region" description="Helical" evidence="8">
    <location>
        <begin position="82"/>
        <end position="104"/>
    </location>
</feature>
<evidence type="ECO:0000256" key="4">
    <source>
        <dbReference type="ARBA" id="ARBA00022741"/>
    </source>
</evidence>
<feature type="transmembrane region" description="Helical" evidence="8">
    <location>
        <begin position="793"/>
        <end position="822"/>
    </location>
</feature>
<feature type="domain" description="ABC transmembrane type-1" evidence="10">
    <location>
        <begin position="50"/>
        <end position="269"/>
    </location>
</feature>
<feature type="transmembrane region" description="Helical" evidence="8">
    <location>
        <begin position="577"/>
        <end position="603"/>
    </location>
</feature>
<dbReference type="PROSITE" id="PS00618">
    <property type="entry name" value="RECF_2"/>
    <property type="match status" value="1"/>
</dbReference>
<evidence type="ECO:0000256" key="6">
    <source>
        <dbReference type="ARBA" id="ARBA00022989"/>
    </source>
</evidence>
<dbReference type="SMART" id="SM00382">
    <property type="entry name" value="AAA"/>
    <property type="match status" value="2"/>
</dbReference>
<dbReference type="PROSITE" id="PS50929">
    <property type="entry name" value="ABC_TM1F"/>
    <property type="match status" value="2"/>
</dbReference>
<dbReference type="Gene3D" id="1.20.1560.10">
    <property type="entry name" value="ABC transporter type 1, transmembrane domain"/>
    <property type="match status" value="2"/>
</dbReference>
<dbReference type="Pfam" id="PF00664">
    <property type="entry name" value="ABC_membrane"/>
    <property type="match status" value="1"/>
</dbReference>
<evidence type="ECO:0000256" key="5">
    <source>
        <dbReference type="ARBA" id="ARBA00022840"/>
    </source>
</evidence>
<keyword evidence="12" id="KW-1185">Reference proteome</keyword>
<dbReference type="InterPro" id="IPR003593">
    <property type="entry name" value="AAA+_ATPase"/>
</dbReference>
<organism evidence="11 12">
    <name type="scientific">Paecilomyces lecythidis</name>
    <dbReference type="NCBI Taxonomy" id="3004212"/>
    <lineage>
        <taxon>Eukaryota</taxon>
        <taxon>Fungi</taxon>
        <taxon>Dikarya</taxon>
        <taxon>Ascomycota</taxon>
        <taxon>Pezizomycotina</taxon>
        <taxon>Eurotiomycetes</taxon>
        <taxon>Eurotiomycetidae</taxon>
        <taxon>Eurotiales</taxon>
        <taxon>Thermoascaceae</taxon>
        <taxon>Paecilomyces</taxon>
    </lineage>
</organism>
<keyword evidence="3 8" id="KW-0812">Transmembrane</keyword>
<keyword evidence="6 8" id="KW-1133">Transmembrane helix</keyword>
<accession>A0ABR3X0J8</accession>
<feature type="transmembrane region" description="Helical" evidence="8">
    <location>
        <begin position="37"/>
        <end position="62"/>
    </location>
</feature>
<dbReference type="Gene3D" id="3.40.50.300">
    <property type="entry name" value="P-loop containing nucleotide triphosphate hydrolases"/>
    <property type="match status" value="2"/>
</dbReference>
<dbReference type="PROSITE" id="PS50893">
    <property type="entry name" value="ABC_TRANSPORTER_2"/>
    <property type="match status" value="2"/>
</dbReference>
<dbReference type="InterPro" id="IPR003439">
    <property type="entry name" value="ABC_transporter-like_ATP-bd"/>
</dbReference>
<comment type="caution">
    <text evidence="11">The sequence shown here is derived from an EMBL/GenBank/DDBJ whole genome shotgun (WGS) entry which is preliminary data.</text>
</comment>
<feature type="domain" description="ABC transporter" evidence="9">
    <location>
        <begin position="292"/>
        <end position="518"/>
    </location>
</feature>
<evidence type="ECO:0000256" key="3">
    <source>
        <dbReference type="ARBA" id="ARBA00022692"/>
    </source>
</evidence>
<feature type="domain" description="ABC transporter" evidence="9">
    <location>
        <begin position="897"/>
        <end position="1129"/>
    </location>
</feature>
<evidence type="ECO:0000256" key="2">
    <source>
        <dbReference type="ARBA" id="ARBA00022448"/>
    </source>
</evidence>
<evidence type="ECO:0000256" key="7">
    <source>
        <dbReference type="ARBA" id="ARBA00023136"/>
    </source>
</evidence>
<feature type="domain" description="ABC transmembrane type-1" evidence="10">
    <location>
        <begin position="580"/>
        <end position="860"/>
    </location>
</feature>
<feature type="transmembrane region" description="Helical" evidence="8">
    <location>
        <begin position="691"/>
        <end position="712"/>
    </location>
</feature>
<proteinExistence type="predicted"/>
<dbReference type="InterPro" id="IPR011527">
    <property type="entry name" value="ABC1_TM_dom"/>
</dbReference>
<dbReference type="SUPFAM" id="SSF52540">
    <property type="entry name" value="P-loop containing nucleoside triphosphate hydrolases"/>
    <property type="match status" value="2"/>
</dbReference>
<dbReference type="CDD" id="cd18579">
    <property type="entry name" value="ABC_6TM_ABCC_D1"/>
    <property type="match status" value="1"/>
</dbReference>
<keyword evidence="2" id="KW-0813">Transport</keyword>
<keyword evidence="4" id="KW-0547">Nucleotide-binding</keyword>
<protein>
    <submittedName>
        <fullName evidence="11">Uncharacterized protein</fullName>
    </submittedName>
</protein>
<keyword evidence="7 8" id="KW-0472">Membrane</keyword>
<dbReference type="InterPro" id="IPR044746">
    <property type="entry name" value="ABCC_6TM_D1"/>
</dbReference>
<dbReference type="PANTHER" id="PTHR24223">
    <property type="entry name" value="ATP-BINDING CASSETTE SUB-FAMILY C"/>
    <property type="match status" value="1"/>
</dbReference>
<feature type="transmembrane region" description="Helical" evidence="8">
    <location>
        <begin position="718"/>
        <end position="738"/>
    </location>
</feature>
<dbReference type="CDD" id="cd03250">
    <property type="entry name" value="ABCC_MRP_domain1"/>
    <property type="match status" value="1"/>
</dbReference>
<dbReference type="InterPro" id="IPR044726">
    <property type="entry name" value="ABCC_6TM_D2"/>
</dbReference>
<dbReference type="CDD" id="cd03244">
    <property type="entry name" value="ABCC_MRP_domain2"/>
    <property type="match status" value="1"/>
</dbReference>
<evidence type="ECO:0000259" key="10">
    <source>
        <dbReference type="PROSITE" id="PS50929"/>
    </source>
</evidence>
<sequence length="1134" mass="126331">MPEVDDSLQGDLTRDKLDEAWKQSKGRYRLIKAVFRAYLWPALSGIVPRLMLSGFTFCQPFLITSTVEYFNGDSRTRPREYAHALVGAFLIVYLGIAISTAVYWRQTFRLGTMLRAGLISTLYQKTTLLGEGDVKGSAVLTLMGTDVERIVNSFRSLHEIWASIIEVAVALYLLQRQVSLACIVPAIISLACVFGAGPISARTAPAQKAWIERVEERVAVTSSMLKDMKSVKMLGLIDVFFRLITRLRVAELKTSSRFRMLFIWTVLLSYGPTNANPQTEYADKLSTSPAAISFLNVDIAWSSDSEAILQNLTLEIGKGITMIVGPVGSGKSALIKSILGEMSLRKGSIHIPFRNIAYCSQIPWIVDDTIRHNITGGTEFNAAWYNFVVSTCTLDDDFQSLPAGDMHVAGSRGASLSGGQKQRVALARAIYSRLPVLLLDDIFNGLDSKRISDISTKLFAKDGYFRTAGKTVILATHTDSLLQYSDNIVTLDHGAVVYRGSYEKLINRTSDAIINNPILPQEEIFSPGPDKAPAEEIPCDTTNYTSGNSQKEREVDFSRRDGSWEVYRYYIRSAGPWISAVFVASFIVSTFFSTFSTLWIQWWSESNAKEPNEKVGWYLGFYTAFTVVSILAFFLGCYLLLIHIINDTALTLHTDLLKATLKAPWDYFQTTDTGTMTNRFSQDMDLIDMKLPLWLVNTIANVALTIMKLILLCVVGKYMAITFPFLMATFVVIQFIYLRTSRQVRLLDIEAKAPLYAHFVETIDGITTMRAFGWHENFQRECIRRLNQSQRPFYMLLCLQQWLNLVLDLVIAAMAVVLMAIATSLGNQFSAGGMGVALNLVLSLNQILVHAIQSWTQLETSIGAVSRVHSFQKDTPCEATDMESAPAIQEWPTEGKVEFDNLTVTYQSTDQHPVLKNLTLNIHPGEKIAICGPSGSGKTSIIMALLQMTKIKNGSVTIDRRDLASIQPSDIRLRLNVIPQDPYFVPGTIRLNVDPHAVASDDEIVRAFKKVGLWKQIQTDGGLDGDLNASNWSMGERQLLALARALTSRSPILILDEATSNVDRETEAIMQEVIETEFANRTVIMVTHRLRYIARFDRVALIKNGELVECDSPAALLARESEFASFLGAFRGSG</sequence>
<dbReference type="InterPro" id="IPR027417">
    <property type="entry name" value="P-loop_NTPase"/>
</dbReference>
<reference evidence="11 12" key="1">
    <citation type="journal article" date="2024" name="IMA Fungus">
        <title>IMA Genome - F19 : A genome assembly and annotation guide to empower mycologists, including annotated draft genome sequences of Ceratocystis pirilliformis, Diaporthe australafricana, Fusarium ophioides, Paecilomyces lecythidis, and Sporothrix stenoceras.</title>
        <authorList>
            <person name="Aylward J."/>
            <person name="Wilson A.M."/>
            <person name="Visagie C.M."/>
            <person name="Spraker J."/>
            <person name="Barnes I."/>
            <person name="Buitendag C."/>
            <person name="Ceriani C."/>
            <person name="Del Mar Angel L."/>
            <person name="du Plessis D."/>
            <person name="Fuchs T."/>
            <person name="Gasser K."/>
            <person name="Kramer D."/>
            <person name="Li W."/>
            <person name="Munsamy K."/>
            <person name="Piso A."/>
            <person name="Price J.L."/>
            <person name="Sonnekus B."/>
            <person name="Thomas C."/>
            <person name="van der Nest A."/>
            <person name="van Dijk A."/>
            <person name="van Heerden A."/>
            <person name="van Vuuren N."/>
            <person name="Yilmaz N."/>
            <person name="Duong T.A."/>
            <person name="van der Merwe N.A."/>
            <person name="Wingfield M.J."/>
            <person name="Wingfield B.D."/>
        </authorList>
    </citation>
    <scope>NUCLEOTIDE SEQUENCE [LARGE SCALE GENOMIC DNA]</scope>
    <source>
        <strain evidence="11 12">CMW 18167</strain>
    </source>
</reference>
<dbReference type="Proteomes" id="UP001583193">
    <property type="component" value="Unassembled WGS sequence"/>
</dbReference>
<dbReference type="InterPro" id="IPR036640">
    <property type="entry name" value="ABC1_TM_sf"/>
</dbReference>
<dbReference type="CDD" id="cd18580">
    <property type="entry name" value="ABC_6TM_ABCC_D2"/>
    <property type="match status" value="1"/>
</dbReference>
<dbReference type="PROSITE" id="PS00211">
    <property type="entry name" value="ABC_TRANSPORTER_1"/>
    <property type="match status" value="1"/>
</dbReference>
<evidence type="ECO:0000313" key="12">
    <source>
        <dbReference type="Proteomes" id="UP001583193"/>
    </source>
</evidence>
<gene>
    <name evidence="11" type="ORF">Plec18167_007884</name>
</gene>
<dbReference type="PANTHER" id="PTHR24223:SF404">
    <property type="entry name" value="ABC MULTIDRUG TRANSPORTER (EUROFUNG)-RELATED"/>
    <property type="match status" value="1"/>
</dbReference>
<dbReference type="EMBL" id="JAVDPF010000035">
    <property type="protein sequence ID" value="KAL1869218.1"/>
    <property type="molecule type" value="Genomic_DNA"/>
</dbReference>
<feature type="transmembrane region" description="Helical" evidence="8">
    <location>
        <begin position="615"/>
        <end position="641"/>
    </location>
</feature>
<name>A0ABR3X0J8_9EURO</name>
<dbReference type="InterPro" id="IPR017871">
    <property type="entry name" value="ABC_transporter-like_CS"/>
</dbReference>
<dbReference type="SUPFAM" id="SSF90123">
    <property type="entry name" value="ABC transporter transmembrane region"/>
    <property type="match status" value="2"/>
</dbReference>
<evidence type="ECO:0000256" key="8">
    <source>
        <dbReference type="SAM" id="Phobius"/>
    </source>
</evidence>
<keyword evidence="5" id="KW-0067">ATP-binding</keyword>
<evidence type="ECO:0000313" key="11">
    <source>
        <dbReference type="EMBL" id="KAL1869218.1"/>
    </source>
</evidence>
<evidence type="ECO:0000256" key="1">
    <source>
        <dbReference type="ARBA" id="ARBA00004141"/>
    </source>
</evidence>
<comment type="subcellular location">
    <subcellularLocation>
        <location evidence="1">Membrane</location>
        <topology evidence="1">Multi-pass membrane protein</topology>
    </subcellularLocation>
</comment>
<dbReference type="InterPro" id="IPR018078">
    <property type="entry name" value="DNA-binding_RecF_CS"/>
</dbReference>